<dbReference type="GO" id="GO:0050797">
    <property type="term" value="F:thymidylate synthase (FAD) activity"/>
    <property type="evidence" value="ECO:0007669"/>
    <property type="project" value="UniProtKB-UniRule"/>
</dbReference>
<feature type="binding site" evidence="6">
    <location>
        <position position="199"/>
    </location>
    <ligand>
        <name>dUMP</name>
        <dbReference type="ChEBI" id="CHEBI:246422"/>
        <note>ligand shared between dimeric partners</note>
    </ligand>
</feature>
<feature type="binding site" evidence="6">
    <location>
        <position position="71"/>
    </location>
    <ligand>
        <name>FAD</name>
        <dbReference type="ChEBI" id="CHEBI:57692"/>
        <note>ligand shared between neighboring subunits</note>
    </ligand>
</feature>
<keyword evidence="5 6" id="KW-0521">NADP</keyword>
<dbReference type="PROSITE" id="PS51331">
    <property type="entry name" value="THYX"/>
    <property type="match status" value="1"/>
</dbReference>
<dbReference type="PANTHER" id="PTHR34934">
    <property type="entry name" value="FLAVIN-DEPENDENT THYMIDYLATE SYNTHASE"/>
    <property type="match status" value="1"/>
</dbReference>
<dbReference type="Gene3D" id="3.30.1360.170">
    <property type="match status" value="1"/>
</dbReference>
<keyword evidence="1 6" id="KW-0489">Methyltransferase</keyword>
<feature type="binding site" evidence="6">
    <location>
        <position position="103"/>
    </location>
    <ligand>
        <name>FAD</name>
        <dbReference type="ChEBI" id="CHEBI:57692"/>
        <note>ligand shared between neighboring subunits</note>
    </ligand>
</feature>
<dbReference type="EMBL" id="LR584267">
    <property type="protein sequence ID" value="VHN99772.1"/>
    <property type="molecule type" value="Genomic_DNA"/>
</dbReference>
<keyword evidence="10" id="KW-1185">Reference proteome</keyword>
<protein>
    <recommendedName>
        <fullName evidence="6">Flavin-dependent thymidylate synthase</fullName>
        <shortName evidence="6">FDTS</shortName>
        <ecNumber evidence="6">2.1.1.148</ecNumber>
    </recommendedName>
    <alternativeName>
        <fullName evidence="6">FAD-dependent thymidylate synthase</fullName>
    </alternativeName>
    <alternativeName>
        <fullName evidence="6">Thymidylate synthase ThyX</fullName>
        <shortName evidence="6">TS</shortName>
        <shortName evidence="6">TSase</shortName>
    </alternativeName>
</protein>
<proteinExistence type="inferred from homology"/>
<comment type="catalytic activity">
    <reaction evidence="6">
        <text>dUMP + (6R)-5,10-methylene-5,6,7,8-tetrahydrofolate + NADPH + H(+) = dTMP + (6S)-5,6,7,8-tetrahydrofolate + NADP(+)</text>
        <dbReference type="Rhea" id="RHEA:29043"/>
        <dbReference type="ChEBI" id="CHEBI:15378"/>
        <dbReference type="ChEBI" id="CHEBI:15636"/>
        <dbReference type="ChEBI" id="CHEBI:57453"/>
        <dbReference type="ChEBI" id="CHEBI:57783"/>
        <dbReference type="ChEBI" id="CHEBI:58349"/>
        <dbReference type="ChEBI" id="CHEBI:63528"/>
        <dbReference type="ChEBI" id="CHEBI:246422"/>
        <dbReference type="EC" id="2.1.1.148"/>
    </reaction>
</comment>
<evidence type="ECO:0000313" key="7">
    <source>
        <dbReference type="EMBL" id="ALE18522.1"/>
    </source>
</evidence>
<reference evidence="7 9" key="1">
    <citation type="journal article" date="2015" name="Genome Announc.">
        <title>Complete Genome Sequences for Two Strains of a Novel Fastidious, Partially Acid-Fast, Gram-Positive Corynebacterineae Bacterium, Derived from Human Clinical Samples.</title>
        <authorList>
            <person name="Nicholson A.C."/>
            <person name="Bell M."/>
            <person name="Humrighouse B.W."/>
            <person name="McQuiston J.R."/>
        </authorList>
    </citation>
    <scope>NUCLEOTIDE SEQUENCE [LARGE SCALE GENOMIC DNA]</scope>
    <source>
        <strain evidence="7 9">X1698</strain>
    </source>
</reference>
<comment type="subunit">
    <text evidence="6">Homotetramer.</text>
</comment>
<dbReference type="HAMAP" id="MF_01408">
    <property type="entry name" value="ThyX"/>
    <property type="match status" value="1"/>
</dbReference>
<dbReference type="GO" id="GO:0004799">
    <property type="term" value="F:thymidylate synthase activity"/>
    <property type="evidence" value="ECO:0007669"/>
    <property type="project" value="TreeGrafter"/>
</dbReference>
<feature type="active site" description="Involved in ionization of N3 of dUMP, leading to its activation" evidence="6">
    <location>
        <position position="199"/>
    </location>
</feature>
<dbReference type="GeneID" id="84894200"/>
<reference evidence="7" key="2">
    <citation type="journal article" date="2016" name="Int. J. Syst. Evol. Microbiol.">
        <title>Lawsonella clevelandensis gen. nov., sp. nov., a new member of the suborder Corynebacterineae isolated from human abscesses.</title>
        <authorList>
            <person name="Bell M.E."/>
            <person name="Bernard K.A."/>
            <person name="Harrington S.M."/>
            <person name="Patel N.B."/>
            <person name="Tucker T.A."/>
            <person name="Metcalfe M.G."/>
            <person name="McQuiston J.R."/>
        </authorList>
    </citation>
    <scope>NUCLEOTIDE SEQUENCE</scope>
    <source>
        <strain evidence="7">X1698</strain>
    </source>
</reference>
<dbReference type="STRING" id="1528099.AL705_00945"/>
<evidence type="ECO:0000313" key="9">
    <source>
        <dbReference type="Proteomes" id="UP000068137"/>
    </source>
</evidence>
<evidence type="ECO:0000313" key="10">
    <source>
        <dbReference type="Proteomes" id="UP000324288"/>
    </source>
</evidence>
<evidence type="ECO:0000256" key="2">
    <source>
        <dbReference type="ARBA" id="ARBA00022630"/>
    </source>
</evidence>
<keyword evidence="3 6" id="KW-0545">Nucleotide biosynthesis</keyword>
<dbReference type="UniPathway" id="UPA00575"/>
<dbReference type="GO" id="GO:0050660">
    <property type="term" value="F:flavin adenine dinucleotide binding"/>
    <property type="evidence" value="ECO:0007669"/>
    <property type="project" value="UniProtKB-UniRule"/>
</dbReference>
<dbReference type="EMBL" id="CP012390">
    <property type="protein sequence ID" value="ALE18522.1"/>
    <property type="molecule type" value="Genomic_DNA"/>
</dbReference>
<dbReference type="Proteomes" id="UP000068137">
    <property type="component" value="Chromosome"/>
</dbReference>
<dbReference type="EC" id="2.1.1.148" evidence="6"/>
<sequence length="249" mass="27946">MTNLVTMRVQLVAYTHFEPPADLSWETDAEGAEALTEFAGRACYETWDKPNPHTATNAGYIRHVLEVGHVSLLEHANVTFYITGISRSCTHELIRHRHFSYSQLSQRFVPEEDALVVPPPALEDDPEMVAVFTAAAEQSREAYRTLLTALEEKFADEPNALLRRKQARQAARAVLPNATETRIVVTGNLRSWRHFIGMRATEYADVEIRQLAISCLRQLQNIAPTVFGDFEISVLSDGSEIATSPYAMD</sequence>
<dbReference type="PATRIC" id="fig|1528099.3.peg.194"/>
<dbReference type="SUPFAM" id="SSF69796">
    <property type="entry name" value="Thymidylate synthase-complementing protein Thy1"/>
    <property type="match status" value="1"/>
</dbReference>
<feature type="binding site" evidence="6">
    <location>
        <begin position="92"/>
        <end position="95"/>
    </location>
    <ligand>
        <name>dUMP</name>
        <dbReference type="ChEBI" id="CHEBI:246422"/>
        <note>ligand shared between dimeric partners</note>
    </ligand>
</feature>
<feature type="binding site" evidence="6">
    <location>
        <position position="194"/>
    </location>
    <ligand>
        <name>FAD</name>
        <dbReference type="ChEBI" id="CHEBI:57692"/>
        <note>ligand shared between neighboring subunits</note>
    </ligand>
</feature>
<dbReference type="Gene3D" id="3.30.70.3180">
    <property type="match status" value="1"/>
</dbReference>
<dbReference type="GO" id="GO:0070402">
    <property type="term" value="F:NADPH binding"/>
    <property type="evidence" value="ECO:0007669"/>
    <property type="project" value="TreeGrafter"/>
</dbReference>
<dbReference type="InterPro" id="IPR036098">
    <property type="entry name" value="Thymidylate_synthase_ThyX_sf"/>
</dbReference>
<dbReference type="Proteomes" id="UP000324288">
    <property type="component" value="Chromosome"/>
</dbReference>
<evidence type="ECO:0000256" key="3">
    <source>
        <dbReference type="ARBA" id="ARBA00022727"/>
    </source>
</evidence>
<dbReference type="KEGG" id="cbq:AL705_00945"/>
<dbReference type="PANTHER" id="PTHR34934:SF1">
    <property type="entry name" value="FLAVIN-DEPENDENT THYMIDYLATE SYNTHASE"/>
    <property type="match status" value="1"/>
</dbReference>
<evidence type="ECO:0000256" key="4">
    <source>
        <dbReference type="ARBA" id="ARBA00022827"/>
    </source>
</evidence>
<dbReference type="OrthoDB" id="9780625at2"/>
<dbReference type="InterPro" id="IPR003669">
    <property type="entry name" value="Thymidylate_synthase_ThyX"/>
</dbReference>
<reference evidence="8 10" key="3">
    <citation type="submission" date="2019-04" db="EMBL/GenBank/DDBJ databases">
        <authorList>
            <person name="Seth-Smith MB H."/>
            <person name="Seth-Smith H."/>
        </authorList>
    </citation>
    <scope>NUCLEOTIDE SEQUENCE [LARGE SCALE GENOMIC DNA]</scope>
    <source>
        <strain evidence="8">USB-603019</strain>
    </source>
</reference>
<keyword evidence="4 6" id="KW-0274">FAD</keyword>
<feature type="binding site" description="in other chain" evidence="6">
    <location>
        <position position="172"/>
    </location>
    <ligand>
        <name>dUMP</name>
        <dbReference type="ChEBI" id="CHEBI:246422"/>
        <note>ligand shared between dimeric partners</note>
    </ligand>
</feature>
<evidence type="ECO:0000256" key="5">
    <source>
        <dbReference type="ARBA" id="ARBA00022857"/>
    </source>
</evidence>
<evidence type="ECO:0000256" key="6">
    <source>
        <dbReference type="HAMAP-Rule" id="MF_01408"/>
    </source>
</evidence>
<dbReference type="RefSeq" id="WP_053961417.1">
    <property type="nucleotide sequence ID" value="NZ_CAJPTR010000009.1"/>
</dbReference>
<evidence type="ECO:0000313" key="8">
    <source>
        <dbReference type="EMBL" id="VHN99772.1"/>
    </source>
</evidence>
<keyword evidence="2 6" id="KW-0285">Flavoprotein</keyword>
<comment type="function">
    <text evidence="6">Catalyzes the reductive methylation of 2'-deoxyuridine-5'-monophosphate (dUMP) to 2'-deoxythymidine-5'-monophosphate (dTMP) while utilizing 5,10-methylenetetrahydrofolate (mTHF) as the methyl donor, and NADPH and FADH(2) as the reductant.</text>
</comment>
<evidence type="ECO:0000256" key="1">
    <source>
        <dbReference type="ARBA" id="ARBA00022603"/>
    </source>
</evidence>
<dbReference type="GO" id="GO:0006231">
    <property type="term" value="P:dTMP biosynthetic process"/>
    <property type="evidence" value="ECO:0007669"/>
    <property type="project" value="UniProtKB-UniRule"/>
</dbReference>
<comment type="pathway">
    <text evidence="6">Pyrimidine metabolism; dTTP biosynthesis.</text>
</comment>
<name>A0A0M5L5Y6_9ACTN</name>
<comment type="cofactor">
    <cofactor evidence="6">
        <name>FAD</name>
        <dbReference type="ChEBI" id="CHEBI:57692"/>
    </cofactor>
    <text evidence="6">Binds 4 FAD per tetramer. Each FAD binding site is formed by three monomers.</text>
</comment>
<dbReference type="GO" id="GO:0032259">
    <property type="term" value="P:methylation"/>
    <property type="evidence" value="ECO:0007669"/>
    <property type="project" value="UniProtKB-KW"/>
</dbReference>
<comment type="similarity">
    <text evidence="6">Belongs to the thymidylate synthase ThyX family.</text>
</comment>
<organism evidence="7 9">
    <name type="scientific">Lawsonella clevelandensis</name>
    <dbReference type="NCBI Taxonomy" id="1528099"/>
    <lineage>
        <taxon>Bacteria</taxon>
        <taxon>Bacillati</taxon>
        <taxon>Actinomycetota</taxon>
        <taxon>Actinomycetes</taxon>
        <taxon>Mycobacteriales</taxon>
        <taxon>Lawsonellaceae</taxon>
        <taxon>Lawsonella</taxon>
    </lineage>
</organism>
<gene>
    <name evidence="6 7" type="primary">thyX</name>
    <name evidence="7" type="ORF">AL705_00945</name>
    <name evidence="8" type="ORF">LC603019_00197</name>
</gene>
<feature type="binding site" evidence="6">
    <location>
        <begin position="188"/>
        <end position="190"/>
    </location>
    <ligand>
        <name>FAD</name>
        <dbReference type="ChEBI" id="CHEBI:57692"/>
        <note>ligand shared between neighboring subunits</note>
    </ligand>
</feature>
<dbReference type="Pfam" id="PF02511">
    <property type="entry name" value="Thy1"/>
    <property type="match status" value="1"/>
</dbReference>
<dbReference type="NCBIfam" id="TIGR02170">
    <property type="entry name" value="thyX"/>
    <property type="match status" value="1"/>
</dbReference>
<feature type="binding site" description="in other chain" evidence="6">
    <location>
        <begin position="103"/>
        <end position="107"/>
    </location>
    <ligand>
        <name>dUMP</name>
        <dbReference type="ChEBI" id="CHEBI:246422"/>
        <note>ligand shared between dimeric partners</note>
    </ligand>
</feature>
<accession>A0A0M5L5Y6</accession>
<keyword evidence="6 7" id="KW-0808">Transferase</keyword>
<dbReference type="AlphaFoldDB" id="A0A0M5L5Y6"/>
<dbReference type="CDD" id="cd20175">
    <property type="entry name" value="ThyX"/>
    <property type="match status" value="1"/>
</dbReference>
<feature type="binding site" evidence="6">
    <location>
        <begin position="95"/>
        <end position="97"/>
    </location>
    <ligand>
        <name>FAD</name>
        <dbReference type="ChEBI" id="CHEBI:57692"/>
        <note>ligand shared between neighboring subunits</note>
    </ligand>
</feature>
<dbReference type="GO" id="GO:0006235">
    <property type="term" value="P:dTTP biosynthetic process"/>
    <property type="evidence" value="ECO:0007669"/>
    <property type="project" value="UniProtKB-UniRule"/>
</dbReference>